<dbReference type="SUPFAM" id="SSF47473">
    <property type="entry name" value="EF-hand"/>
    <property type="match status" value="1"/>
</dbReference>
<dbReference type="AlphaFoldDB" id="A0A9Q1K300"/>
<keyword evidence="3" id="KW-1185">Reference proteome</keyword>
<name>A0A9Q1K300_9CARY</name>
<accession>A0A9Q1K300</accession>
<protein>
    <recommendedName>
        <fullName evidence="4">EF-hand domain-containing protein</fullName>
    </recommendedName>
</protein>
<dbReference type="InterPro" id="IPR011992">
    <property type="entry name" value="EF-hand-dom_pair"/>
</dbReference>
<dbReference type="InterPro" id="IPR044205">
    <property type="entry name" value="KIC/PBP1/KRP1"/>
</dbReference>
<keyword evidence="1" id="KW-0472">Membrane</keyword>
<dbReference type="OrthoDB" id="343296at2759"/>
<dbReference type="PANTHER" id="PTHR47319">
    <property type="entry name" value="CALCIUM-BINDING PROTEIN KIC"/>
    <property type="match status" value="1"/>
</dbReference>
<dbReference type="Proteomes" id="UP001153076">
    <property type="component" value="Unassembled WGS sequence"/>
</dbReference>
<keyword evidence="1" id="KW-0812">Transmembrane</keyword>
<reference evidence="2" key="1">
    <citation type="submission" date="2022-04" db="EMBL/GenBank/DDBJ databases">
        <title>Carnegiea gigantea Genome sequencing and assembly v2.</title>
        <authorList>
            <person name="Copetti D."/>
            <person name="Sanderson M.J."/>
            <person name="Burquez A."/>
            <person name="Wojciechowski M.F."/>
        </authorList>
    </citation>
    <scope>NUCLEOTIDE SEQUENCE</scope>
    <source>
        <strain evidence="2">SGP5-SGP5p</strain>
        <tissue evidence="2">Aerial part</tissue>
    </source>
</reference>
<evidence type="ECO:0000256" key="1">
    <source>
        <dbReference type="SAM" id="Phobius"/>
    </source>
</evidence>
<gene>
    <name evidence="2" type="ORF">Cgig2_023416</name>
</gene>
<dbReference type="GO" id="GO:0005509">
    <property type="term" value="F:calcium ion binding"/>
    <property type="evidence" value="ECO:0007669"/>
    <property type="project" value="InterPro"/>
</dbReference>
<proteinExistence type="predicted"/>
<comment type="caution">
    <text evidence="2">The sequence shown here is derived from an EMBL/GenBank/DDBJ whole genome shotgun (WGS) entry which is preliminary data.</text>
</comment>
<organism evidence="2 3">
    <name type="scientific">Carnegiea gigantea</name>
    <dbReference type="NCBI Taxonomy" id="171969"/>
    <lineage>
        <taxon>Eukaryota</taxon>
        <taxon>Viridiplantae</taxon>
        <taxon>Streptophyta</taxon>
        <taxon>Embryophyta</taxon>
        <taxon>Tracheophyta</taxon>
        <taxon>Spermatophyta</taxon>
        <taxon>Magnoliopsida</taxon>
        <taxon>eudicotyledons</taxon>
        <taxon>Gunneridae</taxon>
        <taxon>Pentapetalae</taxon>
        <taxon>Caryophyllales</taxon>
        <taxon>Cactineae</taxon>
        <taxon>Cactaceae</taxon>
        <taxon>Cactoideae</taxon>
        <taxon>Echinocereeae</taxon>
        <taxon>Carnegiea</taxon>
    </lineage>
</organism>
<evidence type="ECO:0000313" key="2">
    <source>
        <dbReference type="EMBL" id="KAJ8436241.1"/>
    </source>
</evidence>
<dbReference type="EMBL" id="JAKOGI010000355">
    <property type="protein sequence ID" value="KAJ8436241.1"/>
    <property type="molecule type" value="Genomic_DNA"/>
</dbReference>
<dbReference type="PANTHER" id="PTHR47319:SF6">
    <property type="entry name" value="OS06G0683400 PROTEIN"/>
    <property type="match status" value="1"/>
</dbReference>
<dbReference type="Gene3D" id="1.10.238.10">
    <property type="entry name" value="EF-hand"/>
    <property type="match status" value="1"/>
</dbReference>
<evidence type="ECO:0000313" key="3">
    <source>
        <dbReference type="Proteomes" id="UP001153076"/>
    </source>
</evidence>
<evidence type="ECO:0008006" key="4">
    <source>
        <dbReference type="Google" id="ProtNLM"/>
    </source>
</evidence>
<sequence length="183" mass="19636">MASTKTNPASNFEDYLPLMAEKLGGEGLVGELCKGFQLLKDDNKGVITFESLKKNAGMLGLQDLTDEDLKSMIQAYLEFAFIVRISISGYSPSPSPASPLSTSPALSSSPYFSLHRSLPLPHHRSRALENIVAVAGVLLVLANGVFLPGALAQPQSTPRTMGWILGRPFAASFVQGKAQCRLE</sequence>
<feature type="transmembrane region" description="Helical" evidence="1">
    <location>
        <begin position="131"/>
        <end position="151"/>
    </location>
</feature>
<keyword evidence="1" id="KW-1133">Transmembrane helix</keyword>